<protein>
    <recommendedName>
        <fullName evidence="4">Peptidyl-prolyl cis-trans isomerase</fullName>
        <shortName evidence="4">PPIase</shortName>
        <ecNumber evidence="4">5.2.1.8</ecNumber>
    </recommendedName>
</protein>
<comment type="function">
    <text evidence="4">PPIases accelerate the folding of proteins. It catalyzes the cis-trans isomerization of proline imidic peptide bonds in oligopeptides.</text>
</comment>
<dbReference type="GO" id="GO:0016018">
    <property type="term" value="F:cyclosporin A binding"/>
    <property type="evidence" value="ECO:0007669"/>
    <property type="project" value="TreeGrafter"/>
</dbReference>
<evidence type="ECO:0000256" key="4">
    <source>
        <dbReference type="RuleBase" id="RU363019"/>
    </source>
</evidence>
<evidence type="ECO:0000313" key="7">
    <source>
        <dbReference type="Proteomes" id="UP001295794"/>
    </source>
</evidence>
<dbReference type="EC" id="5.2.1.8" evidence="4"/>
<evidence type="ECO:0000256" key="2">
    <source>
        <dbReference type="ARBA" id="ARBA00023110"/>
    </source>
</evidence>
<dbReference type="GO" id="GO:0003755">
    <property type="term" value="F:peptidyl-prolyl cis-trans isomerase activity"/>
    <property type="evidence" value="ECO:0007669"/>
    <property type="project" value="UniProtKB-UniRule"/>
</dbReference>
<comment type="similarity">
    <text evidence="4">Belongs to the cyclophilin-type PPIase family.</text>
</comment>
<dbReference type="PANTHER" id="PTHR11071">
    <property type="entry name" value="PEPTIDYL-PROLYL CIS-TRANS ISOMERASE"/>
    <property type="match status" value="1"/>
</dbReference>
<dbReference type="Pfam" id="PF00160">
    <property type="entry name" value="Pro_isomerase"/>
    <property type="match status" value="1"/>
</dbReference>
<dbReference type="PROSITE" id="PS50072">
    <property type="entry name" value="CSA_PPIASE_2"/>
    <property type="match status" value="1"/>
</dbReference>
<evidence type="ECO:0000256" key="1">
    <source>
        <dbReference type="ARBA" id="ARBA00000971"/>
    </source>
</evidence>
<reference evidence="6" key="1">
    <citation type="submission" date="2023-11" db="EMBL/GenBank/DDBJ databases">
        <authorList>
            <person name="De Vega J J."/>
            <person name="De Vega J J."/>
        </authorList>
    </citation>
    <scope>NUCLEOTIDE SEQUENCE</scope>
</reference>
<evidence type="ECO:0000313" key="6">
    <source>
        <dbReference type="EMBL" id="CAK5281434.1"/>
    </source>
</evidence>
<feature type="non-terminal residue" evidence="6">
    <location>
        <position position="76"/>
    </location>
</feature>
<dbReference type="EMBL" id="CAVNYO010000444">
    <property type="protein sequence ID" value="CAK5281434.1"/>
    <property type="molecule type" value="Genomic_DNA"/>
</dbReference>
<accession>A0AAD2HUP7</accession>
<evidence type="ECO:0000256" key="3">
    <source>
        <dbReference type="ARBA" id="ARBA00023235"/>
    </source>
</evidence>
<dbReference type="GO" id="GO:0006457">
    <property type="term" value="P:protein folding"/>
    <property type="evidence" value="ECO:0007669"/>
    <property type="project" value="TreeGrafter"/>
</dbReference>
<dbReference type="Proteomes" id="UP001295794">
    <property type="component" value="Unassembled WGS sequence"/>
</dbReference>
<dbReference type="SUPFAM" id="SSF50891">
    <property type="entry name" value="Cyclophilin-like"/>
    <property type="match status" value="1"/>
</dbReference>
<dbReference type="GO" id="GO:0005737">
    <property type="term" value="C:cytoplasm"/>
    <property type="evidence" value="ECO:0007669"/>
    <property type="project" value="TreeGrafter"/>
</dbReference>
<dbReference type="PANTHER" id="PTHR11071:SF561">
    <property type="entry name" value="PEPTIDYL-PROLYL CIS-TRANS ISOMERASE D-RELATED"/>
    <property type="match status" value="1"/>
</dbReference>
<name>A0AAD2HUP7_9AGAR</name>
<dbReference type="PRINTS" id="PR00153">
    <property type="entry name" value="CSAPPISMRASE"/>
</dbReference>
<gene>
    <name evidence="6" type="ORF">MYCIT1_LOCUS32556</name>
</gene>
<dbReference type="InterPro" id="IPR029000">
    <property type="entry name" value="Cyclophilin-like_dom_sf"/>
</dbReference>
<dbReference type="AlphaFoldDB" id="A0AAD2HUP7"/>
<sequence>ADCKLLPPPFRKASPMTTTRPIVFMDINIGETPAGRLKMELFSDVVPKTAENFRQLCTGEYRVNSRPQGYKNATFH</sequence>
<comment type="caution">
    <text evidence="6">The sequence shown here is derived from an EMBL/GenBank/DDBJ whole genome shotgun (WGS) entry which is preliminary data.</text>
</comment>
<proteinExistence type="inferred from homology"/>
<keyword evidence="3 4" id="KW-0413">Isomerase</keyword>
<keyword evidence="7" id="KW-1185">Reference proteome</keyword>
<dbReference type="InterPro" id="IPR002130">
    <property type="entry name" value="Cyclophilin-type_PPIase_dom"/>
</dbReference>
<organism evidence="6 7">
    <name type="scientific">Mycena citricolor</name>
    <dbReference type="NCBI Taxonomy" id="2018698"/>
    <lineage>
        <taxon>Eukaryota</taxon>
        <taxon>Fungi</taxon>
        <taxon>Dikarya</taxon>
        <taxon>Basidiomycota</taxon>
        <taxon>Agaricomycotina</taxon>
        <taxon>Agaricomycetes</taxon>
        <taxon>Agaricomycetidae</taxon>
        <taxon>Agaricales</taxon>
        <taxon>Marasmiineae</taxon>
        <taxon>Mycenaceae</taxon>
        <taxon>Mycena</taxon>
    </lineage>
</organism>
<feature type="domain" description="PPIase cyclophilin-type" evidence="5">
    <location>
        <begin position="24"/>
        <end position="76"/>
    </location>
</feature>
<feature type="non-terminal residue" evidence="6">
    <location>
        <position position="1"/>
    </location>
</feature>
<keyword evidence="2 4" id="KW-0697">Rotamase</keyword>
<comment type="catalytic activity">
    <reaction evidence="1 4">
        <text>[protein]-peptidylproline (omega=180) = [protein]-peptidylproline (omega=0)</text>
        <dbReference type="Rhea" id="RHEA:16237"/>
        <dbReference type="Rhea" id="RHEA-COMP:10747"/>
        <dbReference type="Rhea" id="RHEA-COMP:10748"/>
        <dbReference type="ChEBI" id="CHEBI:83833"/>
        <dbReference type="ChEBI" id="CHEBI:83834"/>
        <dbReference type="EC" id="5.2.1.8"/>
    </reaction>
</comment>
<dbReference type="Gene3D" id="2.40.100.10">
    <property type="entry name" value="Cyclophilin-like"/>
    <property type="match status" value="1"/>
</dbReference>
<evidence type="ECO:0000259" key="5">
    <source>
        <dbReference type="PROSITE" id="PS50072"/>
    </source>
</evidence>